<comment type="subcellular location">
    <subcellularLocation>
        <location evidence="1 14">Cell outer membrane</location>
        <topology evidence="1 14">Multi-pass membrane protein</topology>
    </subcellularLocation>
</comment>
<evidence type="ECO:0000256" key="13">
    <source>
        <dbReference type="ARBA" id="ARBA00023237"/>
    </source>
</evidence>
<evidence type="ECO:0000256" key="5">
    <source>
        <dbReference type="ARBA" id="ARBA00022496"/>
    </source>
</evidence>
<evidence type="ECO:0000313" key="19">
    <source>
        <dbReference type="Proteomes" id="UP001597094"/>
    </source>
</evidence>
<dbReference type="InterPro" id="IPR013784">
    <property type="entry name" value="Carb-bd-like_fold"/>
</dbReference>
<evidence type="ECO:0000259" key="16">
    <source>
        <dbReference type="Pfam" id="PF00593"/>
    </source>
</evidence>
<keyword evidence="7" id="KW-0732">Signal</keyword>
<keyword evidence="5" id="KW-0410">Iron transport</keyword>
<dbReference type="Proteomes" id="UP001597094">
    <property type="component" value="Unassembled WGS sequence"/>
</dbReference>
<evidence type="ECO:0000256" key="11">
    <source>
        <dbReference type="ARBA" id="ARBA00023136"/>
    </source>
</evidence>
<dbReference type="InterPro" id="IPR012910">
    <property type="entry name" value="Plug_dom"/>
</dbReference>
<keyword evidence="4 14" id="KW-1134">Transmembrane beta strand</keyword>
<proteinExistence type="inferred from homology"/>
<reference evidence="19" key="1">
    <citation type="journal article" date="2019" name="Int. J. Syst. Evol. Microbiol.">
        <title>The Global Catalogue of Microorganisms (GCM) 10K type strain sequencing project: providing services to taxonomists for standard genome sequencing and annotation.</title>
        <authorList>
            <consortium name="The Broad Institute Genomics Platform"/>
            <consortium name="The Broad Institute Genome Sequencing Center for Infectious Disease"/>
            <person name="Wu L."/>
            <person name="Ma J."/>
        </authorList>
    </citation>
    <scope>NUCLEOTIDE SEQUENCE [LARGE SCALE GENOMIC DNA]</scope>
    <source>
        <strain evidence="19">JCM 31319</strain>
    </source>
</reference>
<evidence type="ECO:0000256" key="8">
    <source>
        <dbReference type="ARBA" id="ARBA00023004"/>
    </source>
</evidence>
<dbReference type="InterPro" id="IPR036942">
    <property type="entry name" value="Beta-barrel_TonB_sf"/>
</dbReference>
<evidence type="ECO:0000256" key="2">
    <source>
        <dbReference type="ARBA" id="ARBA00009810"/>
    </source>
</evidence>
<keyword evidence="11 14" id="KW-0472">Membrane</keyword>
<dbReference type="Gene3D" id="2.40.170.20">
    <property type="entry name" value="TonB-dependent receptor, beta-barrel domain"/>
    <property type="match status" value="1"/>
</dbReference>
<protein>
    <submittedName>
        <fullName evidence="18">TonB-dependent siderophore receptor</fullName>
    </submittedName>
</protein>
<keyword evidence="13 14" id="KW-0998">Cell outer membrane</keyword>
<accession>A0ABW3SRY5</accession>
<evidence type="ECO:0000256" key="4">
    <source>
        <dbReference type="ARBA" id="ARBA00022452"/>
    </source>
</evidence>
<dbReference type="EMBL" id="JBHTLD010000086">
    <property type="protein sequence ID" value="MFD1186701.1"/>
    <property type="molecule type" value="Genomic_DNA"/>
</dbReference>
<feature type="non-terminal residue" evidence="18">
    <location>
        <position position="1"/>
    </location>
</feature>
<dbReference type="SUPFAM" id="SSF49452">
    <property type="entry name" value="Starch-binding domain-like"/>
    <property type="match status" value="1"/>
</dbReference>
<evidence type="ECO:0000256" key="15">
    <source>
        <dbReference type="RuleBase" id="RU003357"/>
    </source>
</evidence>
<gene>
    <name evidence="18" type="ORF">ACFQ2O_10835</name>
</gene>
<keyword evidence="9" id="KW-0406">Ion transport</keyword>
<dbReference type="InterPro" id="IPR000531">
    <property type="entry name" value="Beta-barrel_TonB"/>
</dbReference>
<evidence type="ECO:0000256" key="12">
    <source>
        <dbReference type="ARBA" id="ARBA00023170"/>
    </source>
</evidence>
<name>A0ABW3SRY5_9BACT</name>
<dbReference type="CDD" id="cd01347">
    <property type="entry name" value="ligand_gated_channel"/>
    <property type="match status" value="1"/>
</dbReference>
<dbReference type="Gene3D" id="2.60.40.1120">
    <property type="entry name" value="Carboxypeptidase-like, regulatory domain"/>
    <property type="match status" value="1"/>
</dbReference>
<dbReference type="SUPFAM" id="SSF56935">
    <property type="entry name" value="Porins"/>
    <property type="match status" value="1"/>
</dbReference>
<keyword evidence="19" id="KW-1185">Reference proteome</keyword>
<dbReference type="InterPro" id="IPR037066">
    <property type="entry name" value="Plug_dom_sf"/>
</dbReference>
<sequence>QLEVMAQASGSIRGTATVGNGKLIEGVSILIKESSQAGVTAPDGSFKISNLPFGQYTVVVKGLGFEEEARQVSLSTDAPVAVVTFRLQASSNALQEVEVLGRKETTYKSEYSFIGTKTASLVIDVPQTISTVTKELMDDQQAFTLNDVVQNVAGVNQYSSYDDLTVRGFRNGYESGFRLVNGLRSGYSYGNGFFRVPLTVNLERVEVLKGPGAALFGDINPGGTINMVTKKPLEDDRKAVSFSVGSFQTMRSTLDFTGSLNEDKSLLYRLNLGYEDTKTFRDVNDRQSFIIAPTVTFRPTQKTSINAEVVYSSFDGYLDRGLPIQGGDLYALPLSFAVNQPNDHFKVKDLSLNASLNHQISKYLSFNAAYMKFAYSEDIKEHRTLNTFADAPLNTVMNLRYFERLAKEYTDNFSSYFSLTGNTGSLQHKLVVGADYVKFDTDKNSTMFEARQQLINGEAVPLTFDLKNPAYEIKDASNYIRRPIPQFFTDYINSVYHTTGLYVQDQLDVTARLGLLLGLRYEMFRDERDYGDGEEKILQNVLLPRAGLTYALLDNLNYFASYSQGFRPINPQYIKYPERYGRTEPFSNETSYQMETGFKGEFFQKALFATLAVYQIEKRNTLVNTGLFTDEGNPVYRQNGKARSQGAELELTGNIMANLNLNASYAFNHTEVLNADVVAETGMMAANAPRHSAGLWAKYTFTSPALRGVGLAIGGNYLSRRRMEIQVNSVGSGELIWDYWPSYAVANAALFYNVNKFKFSFNLNNVLDEQYFVGGYDYFRASPGAPRNFMTTIGYTF</sequence>
<comment type="similarity">
    <text evidence="2 14 15">Belongs to the TonB-dependent receptor family.</text>
</comment>
<dbReference type="Pfam" id="PF13715">
    <property type="entry name" value="CarbopepD_reg_2"/>
    <property type="match status" value="1"/>
</dbReference>
<keyword evidence="3 14" id="KW-0813">Transport</keyword>
<dbReference type="PANTHER" id="PTHR32552">
    <property type="entry name" value="FERRICHROME IRON RECEPTOR-RELATED"/>
    <property type="match status" value="1"/>
</dbReference>
<dbReference type="RefSeq" id="WP_377527192.1">
    <property type="nucleotide sequence ID" value="NZ_JBHTLD010000086.1"/>
</dbReference>
<evidence type="ECO:0000256" key="10">
    <source>
        <dbReference type="ARBA" id="ARBA00023077"/>
    </source>
</evidence>
<evidence type="ECO:0000313" key="18">
    <source>
        <dbReference type="EMBL" id="MFD1186701.1"/>
    </source>
</evidence>
<feature type="domain" description="TonB-dependent receptor-like beta-barrel" evidence="16">
    <location>
        <begin position="299"/>
        <end position="766"/>
    </location>
</feature>
<dbReference type="InterPro" id="IPR039426">
    <property type="entry name" value="TonB-dep_rcpt-like"/>
</dbReference>
<evidence type="ECO:0000256" key="1">
    <source>
        <dbReference type="ARBA" id="ARBA00004571"/>
    </source>
</evidence>
<dbReference type="Pfam" id="PF00593">
    <property type="entry name" value="TonB_dep_Rec_b-barrel"/>
    <property type="match status" value="1"/>
</dbReference>
<evidence type="ECO:0000259" key="17">
    <source>
        <dbReference type="Pfam" id="PF07715"/>
    </source>
</evidence>
<evidence type="ECO:0000256" key="9">
    <source>
        <dbReference type="ARBA" id="ARBA00023065"/>
    </source>
</evidence>
<dbReference type="InterPro" id="IPR010105">
    <property type="entry name" value="TonB_sidphr_rcpt"/>
</dbReference>
<organism evidence="18 19">
    <name type="scientific">Pontibacter rugosus</name>
    <dbReference type="NCBI Taxonomy" id="1745966"/>
    <lineage>
        <taxon>Bacteria</taxon>
        <taxon>Pseudomonadati</taxon>
        <taxon>Bacteroidota</taxon>
        <taxon>Cytophagia</taxon>
        <taxon>Cytophagales</taxon>
        <taxon>Hymenobacteraceae</taxon>
        <taxon>Pontibacter</taxon>
    </lineage>
</organism>
<dbReference type="PANTHER" id="PTHR32552:SF68">
    <property type="entry name" value="FERRICHROME OUTER MEMBRANE TRANSPORTER_PHAGE RECEPTOR"/>
    <property type="match status" value="1"/>
</dbReference>
<dbReference type="NCBIfam" id="TIGR01783">
    <property type="entry name" value="TonB-siderophor"/>
    <property type="match status" value="1"/>
</dbReference>
<comment type="caution">
    <text evidence="18">The sequence shown here is derived from an EMBL/GenBank/DDBJ whole genome shotgun (WGS) entry which is preliminary data.</text>
</comment>
<feature type="domain" description="TonB-dependent receptor plug" evidence="17">
    <location>
        <begin position="123"/>
        <end position="224"/>
    </location>
</feature>
<evidence type="ECO:0000256" key="7">
    <source>
        <dbReference type="ARBA" id="ARBA00022729"/>
    </source>
</evidence>
<dbReference type="PROSITE" id="PS52016">
    <property type="entry name" value="TONB_DEPENDENT_REC_3"/>
    <property type="match status" value="1"/>
</dbReference>
<evidence type="ECO:0000256" key="14">
    <source>
        <dbReference type="PROSITE-ProRule" id="PRU01360"/>
    </source>
</evidence>
<keyword evidence="10 15" id="KW-0798">TonB box</keyword>
<dbReference type="Gene3D" id="2.170.130.10">
    <property type="entry name" value="TonB-dependent receptor, plug domain"/>
    <property type="match status" value="1"/>
</dbReference>
<keyword evidence="12 18" id="KW-0675">Receptor</keyword>
<evidence type="ECO:0000256" key="3">
    <source>
        <dbReference type="ARBA" id="ARBA00022448"/>
    </source>
</evidence>
<dbReference type="Pfam" id="PF07715">
    <property type="entry name" value="Plug"/>
    <property type="match status" value="1"/>
</dbReference>
<keyword evidence="8" id="KW-0408">Iron</keyword>
<evidence type="ECO:0000256" key="6">
    <source>
        <dbReference type="ARBA" id="ARBA00022692"/>
    </source>
</evidence>
<keyword evidence="6 14" id="KW-0812">Transmembrane</keyword>